<evidence type="ECO:0000313" key="1">
    <source>
        <dbReference type="EMBL" id="MBW4544091.1"/>
    </source>
</evidence>
<sequence>MSNDSAYEKAKAYYYNGRIRIKMLRFVMLISKAELIAQVSQFQQQSILAMPYRFD</sequence>
<name>A0A951PIT6_9CYAN</name>
<dbReference type="Proteomes" id="UP000753908">
    <property type="component" value="Unassembled WGS sequence"/>
</dbReference>
<gene>
    <name evidence="1" type="ORF">KME25_06570</name>
</gene>
<organism evidence="1 2">
    <name type="scientific">Symplocastrum torsivum CPER-KK1</name>
    <dbReference type="NCBI Taxonomy" id="450513"/>
    <lineage>
        <taxon>Bacteria</taxon>
        <taxon>Bacillati</taxon>
        <taxon>Cyanobacteriota</taxon>
        <taxon>Cyanophyceae</taxon>
        <taxon>Oscillatoriophycideae</taxon>
        <taxon>Oscillatoriales</taxon>
        <taxon>Microcoleaceae</taxon>
        <taxon>Symplocastrum</taxon>
    </lineage>
</organism>
<accession>A0A951PIT6</accession>
<dbReference type="AlphaFoldDB" id="A0A951PIT6"/>
<protein>
    <submittedName>
        <fullName evidence="1">Uncharacterized protein</fullName>
    </submittedName>
</protein>
<comment type="caution">
    <text evidence="1">The sequence shown here is derived from an EMBL/GenBank/DDBJ whole genome shotgun (WGS) entry which is preliminary data.</text>
</comment>
<reference evidence="1" key="1">
    <citation type="submission" date="2021-05" db="EMBL/GenBank/DDBJ databases">
        <authorList>
            <person name="Pietrasiak N."/>
            <person name="Ward R."/>
            <person name="Stajich J.E."/>
            <person name="Kurbessoian T."/>
        </authorList>
    </citation>
    <scope>NUCLEOTIDE SEQUENCE</scope>
    <source>
        <strain evidence="1">CPER-KK1</strain>
    </source>
</reference>
<dbReference type="EMBL" id="JAHHIF010000006">
    <property type="protein sequence ID" value="MBW4544091.1"/>
    <property type="molecule type" value="Genomic_DNA"/>
</dbReference>
<proteinExistence type="predicted"/>
<reference evidence="1" key="2">
    <citation type="journal article" date="2022" name="Microbiol. Resour. Announc.">
        <title>Metagenome Sequencing to Explore Phylogenomics of Terrestrial Cyanobacteria.</title>
        <authorList>
            <person name="Ward R.D."/>
            <person name="Stajich J.E."/>
            <person name="Johansen J.R."/>
            <person name="Huntemann M."/>
            <person name="Clum A."/>
            <person name="Foster B."/>
            <person name="Foster B."/>
            <person name="Roux S."/>
            <person name="Palaniappan K."/>
            <person name="Varghese N."/>
            <person name="Mukherjee S."/>
            <person name="Reddy T.B.K."/>
            <person name="Daum C."/>
            <person name="Copeland A."/>
            <person name="Chen I.A."/>
            <person name="Ivanova N.N."/>
            <person name="Kyrpides N.C."/>
            <person name="Shapiro N."/>
            <person name="Eloe-Fadrosh E.A."/>
            <person name="Pietrasiak N."/>
        </authorList>
    </citation>
    <scope>NUCLEOTIDE SEQUENCE</scope>
    <source>
        <strain evidence="1">CPER-KK1</strain>
    </source>
</reference>
<evidence type="ECO:0000313" key="2">
    <source>
        <dbReference type="Proteomes" id="UP000753908"/>
    </source>
</evidence>